<feature type="transmembrane region" description="Helical" evidence="1">
    <location>
        <begin position="12"/>
        <end position="33"/>
    </location>
</feature>
<keyword evidence="1" id="KW-0812">Transmembrane</keyword>
<dbReference type="EMBL" id="JAYMYQ010000001">
    <property type="protein sequence ID" value="KAK7360068.1"/>
    <property type="molecule type" value="Genomic_DNA"/>
</dbReference>
<keyword evidence="3" id="KW-1185">Reference proteome</keyword>
<comment type="caution">
    <text evidence="2">The sequence shown here is derived from an EMBL/GenBank/DDBJ whole genome shotgun (WGS) entry which is preliminary data.</text>
</comment>
<evidence type="ECO:0000313" key="2">
    <source>
        <dbReference type="EMBL" id="KAK7360068.1"/>
    </source>
</evidence>
<evidence type="ECO:0000313" key="3">
    <source>
        <dbReference type="Proteomes" id="UP001367508"/>
    </source>
</evidence>
<evidence type="ECO:0000256" key="1">
    <source>
        <dbReference type="SAM" id="Phobius"/>
    </source>
</evidence>
<sequence>MQEVRLPLCQAFTCLGLMLTYIYGLMVAGYSALVVRFGTYVEPCLASCMYGKTGNPTVVHSLPFENMVLSEGHSEPLAFEQKLRTVHQPNRTYVWMVVLTPLRL</sequence>
<organism evidence="2 3">
    <name type="scientific">Canavalia gladiata</name>
    <name type="common">Sword bean</name>
    <name type="synonym">Dolichos gladiatus</name>
    <dbReference type="NCBI Taxonomy" id="3824"/>
    <lineage>
        <taxon>Eukaryota</taxon>
        <taxon>Viridiplantae</taxon>
        <taxon>Streptophyta</taxon>
        <taxon>Embryophyta</taxon>
        <taxon>Tracheophyta</taxon>
        <taxon>Spermatophyta</taxon>
        <taxon>Magnoliopsida</taxon>
        <taxon>eudicotyledons</taxon>
        <taxon>Gunneridae</taxon>
        <taxon>Pentapetalae</taxon>
        <taxon>rosids</taxon>
        <taxon>fabids</taxon>
        <taxon>Fabales</taxon>
        <taxon>Fabaceae</taxon>
        <taxon>Papilionoideae</taxon>
        <taxon>50 kb inversion clade</taxon>
        <taxon>NPAAA clade</taxon>
        <taxon>indigoferoid/millettioid clade</taxon>
        <taxon>Phaseoleae</taxon>
        <taxon>Canavalia</taxon>
    </lineage>
</organism>
<protein>
    <submittedName>
        <fullName evidence="2">Uncharacterized protein</fullName>
    </submittedName>
</protein>
<keyword evidence="1" id="KW-1133">Transmembrane helix</keyword>
<name>A0AAN9MYN8_CANGL</name>
<dbReference type="Proteomes" id="UP001367508">
    <property type="component" value="Unassembled WGS sequence"/>
</dbReference>
<accession>A0AAN9MYN8</accession>
<dbReference type="AlphaFoldDB" id="A0AAN9MYN8"/>
<proteinExistence type="predicted"/>
<gene>
    <name evidence="2" type="ORF">VNO77_02041</name>
</gene>
<keyword evidence="1" id="KW-0472">Membrane</keyword>
<reference evidence="2 3" key="1">
    <citation type="submission" date="2024-01" db="EMBL/GenBank/DDBJ databases">
        <title>The genomes of 5 underutilized Papilionoideae crops provide insights into root nodulation and disease resistanc.</title>
        <authorList>
            <person name="Jiang F."/>
        </authorList>
    </citation>
    <scope>NUCLEOTIDE SEQUENCE [LARGE SCALE GENOMIC DNA]</scope>
    <source>
        <strain evidence="2">LVBAO_FW01</strain>
        <tissue evidence="2">Leaves</tissue>
    </source>
</reference>